<evidence type="ECO:0000256" key="12">
    <source>
        <dbReference type="ARBA" id="ARBA00037847"/>
    </source>
</evidence>
<dbReference type="FunFam" id="3.80.10.10:FF:000041">
    <property type="entry name" value="LRR receptor-like serine/threonine-protein kinase ERECTA"/>
    <property type="match status" value="1"/>
</dbReference>
<evidence type="ECO:0000256" key="11">
    <source>
        <dbReference type="ARBA" id="ARBA00023180"/>
    </source>
</evidence>
<dbReference type="HOGENOM" id="CLU_000288_18_15_1"/>
<feature type="non-terminal residue" evidence="13">
    <location>
        <position position="1"/>
    </location>
</feature>
<dbReference type="InParanoid" id="D8SWQ4"/>
<dbReference type="STRING" id="88036.D8SWQ4"/>
<accession>D8SWQ4</accession>
<keyword evidence="11" id="KW-0325">Glycoprotein</keyword>
<comment type="subcellular location">
    <subcellularLocation>
        <location evidence="1">Cell membrane</location>
    </subcellularLocation>
    <subcellularLocation>
        <location evidence="12">Endomembrane system</location>
        <topology evidence="12">Single-pass membrane protein</topology>
    </subcellularLocation>
</comment>
<evidence type="ECO:0000256" key="5">
    <source>
        <dbReference type="ARBA" id="ARBA00022692"/>
    </source>
</evidence>
<dbReference type="GO" id="GO:0005886">
    <property type="term" value="C:plasma membrane"/>
    <property type="evidence" value="ECO:0007669"/>
    <property type="project" value="UniProtKB-SubCell"/>
</dbReference>
<dbReference type="PANTHER" id="PTHR48052">
    <property type="entry name" value="UNNAMED PRODUCT"/>
    <property type="match status" value="1"/>
</dbReference>
<evidence type="ECO:0000256" key="9">
    <source>
        <dbReference type="ARBA" id="ARBA00023136"/>
    </source>
</evidence>
<dbReference type="Gramene" id="EFJ11062">
    <property type="protein sequence ID" value="EFJ11062"/>
    <property type="gene ID" value="SELMODRAFT_28202"/>
</dbReference>
<proteinExistence type="inferred from homology"/>
<evidence type="ECO:0000256" key="10">
    <source>
        <dbReference type="ARBA" id="ARBA00023170"/>
    </source>
</evidence>
<dbReference type="SUPFAM" id="SSF52058">
    <property type="entry name" value="L domain-like"/>
    <property type="match status" value="1"/>
</dbReference>
<keyword evidence="3" id="KW-1003">Cell membrane</keyword>
<evidence type="ECO:0000256" key="8">
    <source>
        <dbReference type="ARBA" id="ARBA00022989"/>
    </source>
</evidence>
<evidence type="ECO:0000256" key="4">
    <source>
        <dbReference type="ARBA" id="ARBA00022614"/>
    </source>
</evidence>
<dbReference type="PANTHER" id="PTHR48052:SF66">
    <property type="entry name" value="OS02G0610000 PROTEIN"/>
    <property type="match status" value="1"/>
</dbReference>
<dbReference type="OMA" id="QQEMACV"/>
<dbReference type="PROSITE" id="PS51450">
    <property type="entry name" value="LRR"/>
    <property type="match status" value="1"/>
</dbReference>
<keyword evidence="10" id="KW-0675">Receptor</keyword>
<evidence type="ECO:0000256" key="2">
    <source>
        <dbReference type="ARBA" id="ARBA00009592"/>
    </source>
</evidence>
<dbReference type="Pfam" id="PF00560">
    <property type="entry name" value="LRR_1"/>
    <property type="match status" value="1"/>
</dbReference>
<feature type="non-terminal residue" evidence="13">
    <location>
        <position position="134"/>
    </location>
</feature>
<keyword evidence="14" id="KW-1185">Reference proteome</keyword>
<dbReference type="EMBL" id="GL377649">
    <property type="protein sequence ID" value="EFJ11062.1"/>
    <property type="molecule type" value="Genomic_DNA"/>
</dbReference>
<dbReference type="InterPro" id="IPR001611">
    <property type="entry name" value="Leu-rich_rpt"/>
</dbReference>
<evidence type="ECO:0008006" key="15">
    <source>
        <dbReference type="Google" id="ProtNLM"/>
    </source>
</evidence>
<dbReference type="Pfam" id="PF13855">
    <property type="entry name" value="LRR_8"/>
    <property type="match status" value="1"/>
</dbReference>
<keyword evidence="6" id="KW-0732">Signal</keyword>
<keyword evidence="5" id="KW-0812">Transmembrane</keyword>
<sequence length="134" mass="14620">NKLGGEIPGCFIDQLKSLRVLDLSNNGLSGKLPSRLDQLTGFMTAVSSDAGKIPIKFELERSGASQDFSFLSLAGNLLQGEIPQQLGNLTGLKYLNLSRNRFDGEIPVRIVKLDALQSLDLSENNFTGELPWNL</sequence>
<evidence type="ECO:0000313" key="14">
    <source>
        <dbReference type="Proteomes" id="UP000001514"/>
    </source>
</evidence>
<protein>
    <recommendedName>
        <fullName evidence="15">Leucine-rich repeat-containing N-terminal plant-type domain-containing protein</fullName>
    </recommendedName>
</protein>
<organism evidence="14">
    <name type="scientific">Selaginella moellendorffii</name>
    <name type="common">Spikemoss</name>
    <dbReference type="NCBI Taxonomy" id="88036"/>
    <lineage>
        <taxon>Eukaryota</taxon>
        <taxon>Viridiplantae</taxon>
        <taxon>Streptophyta</taxon>
        <taxon>Embryophyta</taxon>
        <taxon>Tracheophyta</taxon>
        <taxon>Lycopodiopsida</taxon>
        <taxon>Selaginellales</taxon>
        <taxon>Selaginellaceae</taxon>
        <taxon>Selaginella</taxon>
    </lineage>
</organism>
<dbReference type="AlphaFoldDB" id="D8SWQ4"/>
<dbReference type="InterPro" id="IPR032675">
    <property type="entry name" value="LRR_dom_sf"/>
</dbReference>
<comment type="similarity">
    <text evidence="2">Belongs to the RLP family.</text>
</comment>
<keyword evidence="9" id="KW-0472">Membrane</keyword>
<evidence type="ECO:0000256" key="7">
    <source>
        <dbReference type="ARBA" id="ARBA00022737"/>
    </source>
</evidence>
<keyword evidence="7" id="KW-0677">Repeat</keyword>
<evidence type="ECO:0000313" key="13">
    <source>
        <dbReference type="EMBL" id="EFJ11062.1"/>
    </source>
</evidence>
<dbReference type="Gene3D" id="3.80.10.10">
    <property type="entry name" value="Ribonuclease Inhibitor"/>
    <property type="match status" value="1"/>
</dbReference>
<dbReference type="Proteomes" id="UP000001514">
    <property type="component" value="Unassembled WGS sequence"/>
</dbReference>
<name>D8SWQ4_SELML</name>
<reference evidence="13 14" key="1">
    <citation type="journal article" date="2011" name="Science">
        <title>The Selaginella genome identifies genetic changes associated with the evolution of vascular plants.</title>
        <authorList>
            <person name="Banks J.A."/>
            <person name="Nishiyama T."/>
            <person name="Hasebe M."/>
            <person name="Bowman J.L."/>
            <person name="Gribskov M."/>
            <person name="dePamphilis C."/>
            <person name="Albert V.A."/>
            <person name="Aono N."/>
            <person name="Aoyama T."/>
            <person name="Ambrose B.A."/>
            <person name="Ashton N.W."/>
            <person name="Axtell M.J."/>
            <person name="Barker E."/>
            <person name="Barker M.S."/>
            <person name="Bennetzen J.L."/>
            <person name="Bonawitz N.D."/>
            <person name="Chapple C."/>
            <person name="Cheng C."/>
            <person name="Correa L.G."/>
            <person name="Dacre M."/>
            <person name="DeBarry J."/>
            <person name="Dreyer I."/>
            <person name="Elias M."/>
            <person name="Engstrom E.M."/>
            <person name="Estelle M."/>
            <person name="Feng L."/>
            <person name="Finet C."/>
            <person name="Floyd S.K."/>
            <person name="Frommer W.B."/>
            <person name="Fujita T."/>
            <person name="Gramzow L."/>
            <person name="Gutensohn M."/>
            <person name="Harholt J."/>
            <person name="Hattori M."/>
            <person name="Heyl A."/>
            <person name="Hirai T."/>
            <person name="Hiwatashi Y."/>
            <person name="Ishikawa M."/>
            <person name="Iwata M."/>
            <person name="Karol K.G."/>
            <person name="Koehler B."/>
            <person name="Kolukisaoglu U."/>
            <person name="Kubo M."/>
            <person name="Kurata T."/>
            <person name="Lalonde S."/>
            <person name="Li K."/>
            <person name="Li Y."/>
            <person name="Litt A."/>
            <person name="Lyons E."/>
            <person name="Manning G."/>
            <person name="Maruyama T."/>
            <person name="Michael T.P."/>
            <person name="Mikami K."/>
            <person name="Miyazaki S."/>
            <person name="Morinaga S."/>
            <person name="Murata T."/>
            <person name="Mueller-Roeber B."/>
            <person name="Nelson D.R."/>
            <person name="Obara M."/>
            <person name="Oguri Y."/>
            <person name="Olmstead R.G."/>
            <person name="Onodera N."/>
            <person name="Petersen B.L."/>
            <person name="Pils B."/>
            <person name="Prigge M."/>
            <person name="Rensing S.A."/>
            <person name="Riano-Pachon D.M."/>
            <person name="Roberts A.W."/>
            <person name="Sato Y."/>
            <person name="Scheller H.V."/>
            <person name="Schulz B."/>
            <person name="Schulz C."/>
            <person name="Shakirov E.V."/>
            <person name="Shibagaki N."/>
            <person name="Shinohara N."/>
            <person name="Shippen D.E."/>
            <person name="Soerensen I."/>
            <person name="Sotooka R."/>
            <person name="Sugimoto N."/>
            <person name="Sugita M."/>
            <person name="Sumikawa N."/>
            <person name="Tanurdzic M."/>
            <person name="Theissen G."/>
            <person name="Ulvskov P."/>
            <person name="Wakazuki S."/>
            <person name="Weng J.K."/>
            <person name="Willats W.W."/>
            <person name="Wipf D."/>
            <person name="Wolf P.G."/>
            <person name="Yang L."/>
            <person name="Zimmer A.D."/>
            <person name="Zhu Q."/>
            <person name="Mitros T."/>
            <person name="Hellsten U."/>
            <person name="Loque D."/>
            <person name="Otillar R."/>
            <person name="Salamov A."/>
            <person name="Schmutz J."/>
            <person name="Shapiro H."/>
            <person name="Lindquist E."/>
            <person name="Lucas S."/>
            <person name="Rokhsar D."/>
            <person name="Grigoriev I.V."/>
        </authorList>
    </citation>
    <scope>NUCLEOTIDE SEQUENCE [LARGE SCALE GENOMIC DNA]</scope>
</reference>
<dbReference type="PRINTS" id="PR00019">
    <property type="entry name" value="LEURICHRPT"/>
</dbReference>
<keyword evidence="8" id="KW-1133">Transmembrane helix</keyword>
<dbReference type="KEGG" id="smo:SELMODRAFT_28202"/>
<keyword evidence="4" id="KW-0433">Leucine-rich repeat</keyword>
<evidence type="ECO:0000256" key="6">
    <source>
        <dbReference type="ARBA" id="ARBA00022729"/>
    </source>
</evidence>
<evidence type="ECO:0000256" key="3">
    <source>
        <dbReference type="ARBA" id="ARBA00022475"/>
    </source>
</evidence>
<gene>
    <name evidence="13" type="ORF">SELMODRAFT_28202</name>
</gene>
<evidence type="ECO:0000256" key="1">
    <source>
        <dbReference type="ARBA" id="ARBA00004236"/>
    </source>
</evidence>